<dbReference type="RefSeq" id="WP_241034570.1">
    <property type="nucleotide sequence ID" value="NZ_BAAAJF010000034.1"/>
</dbReference>
<dbReference type="InterPro" id="IPR043129">
    <property type="entry name" value="ATPase_NBD"/>
</dbReference>
<keyword evidence="4 5" id="KW-0418">Kinase</keyword>
<dbReference type="InterPro" id="IPR000577">
    <property type="entry name" value="Carb_kinase_FGGY"/>
</dbReference>
<evidence type="ECO:0000256" key="4">
    <source>
        <dbReference type="ARBA" id="ARBA00022777"/>
    </source>
</evidence>
<dbReference type="Pfam" id="PF02782">
    <property type="entry name" value="FGGY_C"/>
    <property type="match status" value="1"/>
</dbReference>
<evidence type="ECO:0000313" key="8">
    <source>
        <dbReference type="EMBL" id="MCH6164370.1"/>
    </source>
</evidence>
<dbReference type="InterPro" id="IPR018484">
    <property type="entry name" value="FGGY_N"/>
</dbReference>
<dbReference type="EMBL" id="JAKXMK010000002">
    <property type="protein sequence ID" value="MCH6164370.1"/>
    <property type="molecule type" value="Genomic_DNA"/>
</dbReference>
<dbReference type="Gene3D" id="3.30.420.40">
    <property type="match status" value="2"/>
</dbReference>
<accession>A0ABS9T761</accession>
<organism evidence="8 9">
    <name type="scientific">Pseudonocardia alaniniphila</name>
    <dbReference type="NCBI Taxonomy" id="75291"/>
    <lineage>
        <taxon>Bacteria</taxon>
        <taxon>Bacillati</taxon>
        <taxon>Actinomycetota</taxon>
        <taxon>Actinomycetes</taxon>
        <taxon>Pseudonocardiales</taxon>
        <taxon>Pseudonocardiaceae</taxon>
        <taxon>Pseudonocardia</taxon>
    </lineage>
</organism>
<evidence type="ECO:0000313" key="9">
    <source>
        <dbReference type="Proteomes" id="UP001299970"/>
    </source>
</evidence>
<dbReference type="GO" id="GO:0016301">
    <property type="term" value="F:kinase activity"/>
    <property type="evidence" value="ECO:0007669"/>
    <property type="project" value="UniProtKB-KW"/>
</dbReference>
<dbReference type="InterPro" id="IPR018483">
    <property type="entry name" value="Carb_kinase_FGGY_CS"/>
</dbReference>
<evidence type="ECO:0000256" key="5">
    <source>
        <dbReference type="RuleBase" id="RU003733"/>
    </source>
</evidence>
<keyword evidence="2" id="KW-0859">Xylose metabolism</keyword>
<keyword evidence="3 5" id="KW-0808">Transferase</keyword>
<dbReference type="PIRSF" id="PIRSF000538">
    <property type="entry name" value="GlpK"/>
    <property type="match status" value="1"/>
</dbReference>
<evidence type="ECO:0000256" key="2">
    <source>
        <dbReference type="ARBA" id="ARBA00022629"/>
    </source>
</evidence>
<dbReference type="CDD" id="cd07808">
    <property type="entry name" value="ASKHA_NBD_FGGY_EcXK-like"/>
    <property type="match status" value="1"/>
</dbReference>
<keyword evidence="9" id="KW-1185">Reference proteome</keyword>
<geneLocation type="plasmid" evidence="8">
    <name>unnamed</name>
</geneLocation>
<evidence type="ECO:0000259" key="6">
    <source>
        <dbReference type="Pfam" id="PF00370"/>
    </source>
</evidence>
<comment type="similarity">
    <text evidence="1 5">Belongs to the FGGY kinase family.</text>
</comment>
<dbReference type="Proteomes" id="UP001299970">
    <property type="component" value="Unassembled WGS sequence"/>
</dbReference>
<name>A0ABS9T761_9PSEU</name>
<protein>
    <submittedName>
        <fullName evidence="8">FGGY-family carbohydrate kinase</fullName>
    </submittedName>
</protein>
<dbReference type="Pfam" id="PF00370">
    <property type="entry name" value="FGGY_N"/>
    <property type="match status" value="1"/>
</dbReference>
<reference evidence="8 9" key="1">
    <citation type="submission" date="2022-03" db="EMBL/GenBank/DDBJ databases">
        <title>Pseudonocardia alaer sp. nov., a novel actinomycete isolated from reed forest soil.</title>
        <authorList>
            <person name="Wang L."/>
        </authorList>
    </citation>
    <scope>NUCLEOTIDE SEQUENCE [LARGE SCALE GENOMIC DNA]</scope>
    <source>
        <strain evidence="8 9">Y-16303</strain>
        <plasmid evidence="8">unnamed</plasmid>
    </source>
</reference>
<keyword evidence="8" id="KW-0614">Plasmid</keyword>
<dbReference type="PANTHER" id="PTHR43095">
    <property type="entry name" value="SUGAR KINASE"/>
    <property type="match status" value="1"/>
</dbReference>
<dbReference type="InterPro" id="IPR050406">
    <property type="entry name" value="FGGY_Carb_Kinase"/>
</dbReference>
<comment type="caution">
    <text evidence="8">The sequence shown here is derived from an EMBL/GenBank/DDBJ whole genome shotgun (WGS) entry which is preliminary data.</text>
</comment>
<sequence length="491" mass="51461">MILGVDIGTTSVKVAAFGPDGTLLRRHRTGCVTARPRPGWAEQDPLGWWRGCVDGIGAVVSALPAGSTVRSIGLVGQVNTHVFVDEHLQPLSPAIIWQDQRGSEIAAEIDARFAPPVKVRLWGAPITLDASFTASRALWYSRNAPREWARTRWILSPKDFVAAKLTGAIRTDGRAAVRLADRSGTRYLPQAVDLVDGLAERLPPIAESTAPLGPVTDPQLGIGSAVVVVGTMDTFGDIVGTATTQAGRAMITIGTSLVAAGASARAVPTRGIATFPPRAGLYIHAGPTQAAGDSLRWWSQACGLDIDTVLAQAAGAAAGSAGVVFTPHLMGERAPLWDASVRGSFLGLSSATTRDEMSRAVLEGVAMSARHVFGGVEEACGLPLSRVVLSGGGARSDLWAQIHADVLGRPVQRLRVHDSAVLGAALLGAVGAGIHPDVETAADRVVEADRVFTPMPANARRLDSLYEVYTASHRALAEIHSALDVWRTAVG</sequence>
<dbReference type="PROSITE" id="PS00445">
    <property type="entry name" value="FGGY_KINASES_2"/>
    <property type="match status" value="1"/>
</dbReference>
<evidence type="ECO:0000256" key="1">
    <source>
        <dbReference type="ARBA" id="ARBA00009156"/>
    </source>
</evidence>
<dbReference type="SUPFAM" id="SSF53067">
    <property type="entry name" value="Actin-like ATPase domain"/>
    <property type="match status" value="2"/>
</dbReference>
<proteinExistence type="inferred from homology"/>
<evidence type="ECO:0000256" key="3">
    <source>
        <dbReference type="ARBA" id="ARBA00022679"/>
    </source>
</evidence>
<dbReference type="InterPro" id="IPR018485">
    <property type="entry name" value="FGGY_C"/>
</dbReference>
<gene>
    <name evidence="8" type="ORF">MMF94_01645</name>
</gene>
<keyword evidence="2" id="KW-0119">Carbohydrate metabolism</keyword>
<evidence type="ECO:0000259" key="7">
    <source>
        <dbReference type="Pfam" id="PF02782"/>
    </source>
</evidence>
<feature type="domain" description="Carbohydrate kinase FGGY N-terminal" evidence="6">
    <location>
        <begin position="1"/>
        <end position="230"/>
    </location>
</feature>
<dbReference type="PANTHER" id="PTHR43095:SF5">
    <property type="entry name" value="XYLULOSE KINASE"/>
    <property type="match status" value="1"/>
</dbReference>
<feature type="domain" description="Carbohydrate kinase FGGY C-terminal" evidence="7">
    <location>
        <begin position="249"/>
        <end position="431"/>
    </location>
</feature>